<dbReference type="Proteomes" id="UP000199306">
    <property type="component" value="Unassembled WGS sequence"/>
</dbReference>
<dbReference type="OrthoDB" id="9792992at2"/>
<feature type="transmembrane region" description="Helical" evidence="1">
    <location>
        <begin position="38"/>
        <end position="58"/>
    </location>
</feature>
<keyword evidence="4" id="KW-1185">Reference proteome</keyword>
<dbReference type="STRING" id="1079859.SAMN04515674_103332"/>
<keyword evidence="3" id="KW-0808">Transferase</keyword>
<gene>
    <name evidence="3" type="ORF">SAMN04515674_103332</name>
</gene>
<dbReference type="PANTHER" id="PTHR34220">
    <property type="entry name" value="SENSOR HISTIDINE KINASE YPDA"/>
    <property type="match status" value="1"/>
</dbReference>
<keyword evidence="1" id="KW-0472">Membrane</keyword>
<dbReference type="RefSeq" id="WP_092014583.1">
    <property type="nucleotide sequence ID" value="NZ_FOXH01000003.1"/>
</dbReference>
<evidence type="ECO:0000313" key="4">
    <source>
        <dbReference type="Proteomes" id="UP000199306"/>
    </source>
</evidence>
<dbReference type="InterPro" id="IPR050640">
    <property type="entry name" value="Bact_2-comp_sensor_kinase"/>
</dbReference>
<name>A0A1I5QS64_9BACT</name>
<dbReference type="Pfam" id="PF06580">
    <property type="entry name" value="His_kinase"/>
    <property type="match status" value="1"/>
</dbReference>
<organism evidence="3 4">
    <name type="scientific">Pseudarcicella hirudinis</name>
    <dbReference type="NCBI Taxonomy" id="1079859"/>
    <lineage>
        <taxon>Bacteria</taxon>
        <taxon>Pseudomonadati</taxon>
        <taxon>Bacteroidota</taxon>
        <taxon>Cytophagia</taxon>
        <taxon>Cytophagales</taxon>
        <taxon>Flectobacillaceae</taxon>
        <taxon>Pseudarcicella</taxon>
    </lineage>
</organism>
<dbReference type="EMBL" id="FOXH01000003">
    <property type="protein sequence ID" value="SFP48907.1"/>
    <property type="molecule type" value="Genomic_DNA"/>
</dbReference>
<dbReference type="Gene3D" id="3.30.565.10">
    <property type="entry name" value="Histidine kinase-like ATPase, C-terminal domain"/>
    <property type="match status" value="1"/>
</dbReference>
<dbReference type="PANTHER" id="PTHR34220:SF7">
    <property type="entry name" value="SENSOR HISTIDINE KINASE YPDA"/>
    <property type="match status" value="1"/>
</dbReference>
<protein>
    <submittedName>
        <fullName evidence="3">Histidine kinase</fullName>
    </submittedName>
</protein>
<evidence type="ECO:0000313" key="3">
    <source>
        <dbReference type="EMBL" id="SFP48907.1"/>
    </source>
</evidence>
<feature type="transmembrane region" description="Helical" evidence="1">
    <location>
        <begin position="7"/>
        <end position="26"/>
    </location>
</feature>
<feature type="transmembrane region" description="Helical" evidence="1">
    <location>
        <begin position="70"/>
        <end position="89"/>
    </location>
</feature>
<reference evidence="3 4" key="1">
    <citation type="submission" date="2016-10" db="EMBL/GenBank/DDBJ databases">
        <authorList>
            <person name="de Groot N.N."/>
        </authorList>
    </citation>
    <scope>NUCLEOTIDE SEQUENCE [LARGE SCALE GENOMIC DNA]</scope>
    <source>
        <strain evidence="4">E92,LMG 26720,CCM 7988</strain>
    </source>
</reference>
<sequence>MKFKSTYWLMQLISWLFIATIALKYNELEKDTFWLHCLYFFSVFLCGIGTTHIYKLILDKYQPQTSSKSAFILSPLIGSIVVGFLFFLLDSLFTTPERVMTKYESFGNYFGLFVDDMWVIMPWFLFFHVVRYSTYKQEMQDRLYAMENMLKIAELDNLKKQLNPHFLFNALNSIKALTIIDSKQAREAINQLSELLRLSLNLGEQQMASLQQEIKLAKDYLSIEKIRYENRLNYCFEVDEELSEEEVIPMSLNTLIENAVKHGIEKIKAGGDILIKIYADQDFIILRVENTGKYDPKPKNSEGGIGLSNLRKRLNYHYGNKAKLEIREESGKVVSILFFPKNK</sequence>
<evidence type="ECO:0000256" key="1">
    <source>
        <dbReference type="SAM" id="Phobius"/>
    </source>
</evidence>
<dbReference type="SUPFAM" id="SSF55874">
    <property type="entry name" value="ATPase domain of HSP90 chaperone/DNA topoisomerase II/histidine kinase"/>
    <property type="match status" value="1"/>
</dbReference>
<dbReference type="InterPro" id="IPR036890">
    <property type="entry name" value="HATPase_C_sf"/>
</dbReference>
<keyword evidence="3" id="KW-0418">Kinase</keyword>
<feature type="domain" description="Signal transduction histidine kinase internal region" evidence="2">
    <location>
        <begin position="153"/>
        <end position="232"/>
    </location>
</feature>
<proteinExistence type="predicted"/>
<dbReference type="GO" id="GO:0000155">
    <property type="term" value="F:phosphorelay sensor kinase activity"/>
    <property type="evidence" value="ECO:0007669"/>
    <property type="project" value="InterPro"/>
</dbReference>
<dbReference type="AlphaFoldDB" id="A0A1I5QS64"/>
<accession>A0A1I5QS64</accession>
<keyword evidence="1" id="KW-0812">Transmembrane</keyword>
<dbReference type="InterPro" id="IPR010559">
    <property type="entry name" value="Sig_transdc_His_kin_internal"/>
</dbReference>
<dbReference type="GO" id="GO:0016020">
    <property type="term" value="C:membrane"/>
    <property type="evidence" value="ECO:0007669"/>
    <property type="project" value="InterPro"/>
</dbReference>
<keyword evidence="1" id="KW-1133">Transmembrane helix</keyword>
<feature type="transmembrane region" description="Helical" evidence="1">
    <location>
        <begin position="109"/>
        <end position="130"/>
    </location>
</feature>
<evidence type="ECO:0000259" key="2">
    <source>
        <dbReference type="Pfam" id="PF06580"/>
    </source>
</evidence>